<accession>K0RY72</accession>
<evidence type="ECO:0000313" key="1">
    <source>
        <dbReference type="EMBL" id="EJK57439.1"/>
    </source>
</evidence>
<reference evidence="1 2" key="1">
    <citation type="journal article" date="2012" name="Genome Biol.">
        <title>Genome and low-iron response of an oceanic diatom adapted to chronic iron limitation.</title>
        <authorList>
            <person name="Lommer M."/>
            <person name="Specht M."/>
            <person name="Roy A.S."/>
            <person name="Kraemer L."/>
            <person name="Andreson R."/>
            <person name="Gutowska M.A."/>
            <person name="Wolf J."/>
            <person name="Bergner S.V."/>
            <person name="Schilhabel M.B."/>
            <person name="Klostermeier U.C."/>
            <person name="Beiko R.G."/>
            <person name="Rosenstiel P."/>
            <person name="Hippler M."/>
            <person name="Laroche J."/>
        </authorList>
    </citation>
    <scope>NUCLEOTIDE SEQUENCE [LARGE SCALE GENOMIC DNA]</scope>
    <source>
        <strain evidence="1 2">CCMP1005</strain>
    </source>
</reference>
<dbReference type="AlphaFoldDB" id="K0RY72"/>
<gene>
    <name evidence="1" type="ORF">THAOC_22515</name>
</gene>
<proteinExistence type="predicted"/>
<dbReference type="EMBL" id="AGNL01028220">
    <property type="protein sequence ID" value="EJK57439.1"/>
    <property type="molecule type" value="Genomic_DNA"/>
</dbReference>
<comment type="caution">
    <text evidence="1">The sequence shown here is derived from an EMBL/GenBank/DDBJ whole genome shotgun (WGS) entry which is preliminary data.</text>
</comment>
<name>K0RY72_THAOC</name>
<protein>
    <submittedName>
        <fullName evidence="1">Uncharacterized protein</fullName>
    </submittedName>
</protein>
<sequence length="110" mass="11935">MFLLRQGTVIRTITASERTPSNPNNGAKRQFTGDGLASRYILYFTKSVTSRGMVGQQVIATTVGFAALKFEELCEVPSETTGEALLLYVPMLAIACRILSFGPGRLTRGC</sequence>
<dbReference type="Proteomes" id="UP000266841">
    <property type="component" value="Unassembled WGS sequence"/>
</dbReference>
<keyword evidence="2" id="KW-1185">Reference proteome</keyword>
<evidence type="ECO:0000313" key="2">
    <source>
        <dbReference type="Proteomes" id="UP000266841"/>
    </source>
</evidence>
<organism evidence="1 2">
    <name type="scientific">Thalassiosira oceanica</name>
    <name type="common">Marine diatom</name>
    <dbReference type="NCBI Taxonomy" id="159749"/>
    <lineage>
        <taxon>Eukaryota</taxon>
        <taxon>Sar</taxon>
        <taxon>Stramenopiles</taxon>
        <taxon>Ochrophyta</taxon>
        <taxon>Bacillariophyta</taxon>
        <taxon>Coscinodiscophyceae</taxon>
        <taxon>Thalassiosirophycidae</taxon>
        <taxon>Thalassiosirales</taxon>
        <taxon>Thalassiosiraceae</taxon>
        <taxon>Thalassiosira</taxon>
    </lineage>
</organism>